<accession>A0ABU1D589</accession>
<keyword evidence="3" id="KW-1185">Reference proteome</keyword>
<dbReference type="RefSeq" id="WP_347286719.1">
    <property type="nucleotide sequence ID" value="NZ_JAUZQE010000010.1"/>
</dbReference>
<dbReference type="EMBL" id="JAUZQE010000010">
    <property type="protein sequence ID" value="MDR4125528.1"/>
    <property type="molecule type" value="Genomic_DNA"/>
</dbReference>
<organism evidence="2 3">
    <name type="scientific">Yanghanlia caeni</name>
    <dbReference type="NCBI Taxonomy" id="3064283"/>
    <lineage>
        <taxon>Bacteria</taxon>
        <taxon>Pseudomonadati</taxon>
        <taxon>Pseudomonadota</taxon>
        <taxon>Betaproteobacteria</taxon>
        <taxon>Burkholderiales</taxon>
        <taxon>Alcaligenaceae</taxon>
        <taxon>Yanghanlia</taxon>
    </lineage>
</organism>
<feature type="region of interest" description="Disordered" evidence="1">
    <location>
        <begin position="735"/>
        <end position="763"/>
    </location>
</feature>
<evidence type="ECO:0000313" key="2">
    <source>
        <dbReference type="EMBL" id="MDR4125528.1"/>
    </source>
</evidence>
<name>A0ABU1D589_9BURK</name>
<gene>
    <name evidence="2" type="ORF">Q8947_05975</name>
</gene>
<sequence>MPRKKSLKNGKHLVDLLESAMVPAIRLLATIDKFAFLPISTAALTDADIRAQLIAALPESDPIALAVADQEAMRVLDLARFRTEHLLARARDALEFEGHPELDTFDPGADVITRLIWLRAKASRVFDQVETAYLTHHFHGHAKFHSFGVKGGQAQAFVWSDDVESRLHAAVTQELALSDEDKAGCEIIHFEMADGDEEQPKLLHYLVVYHPGKMRTQRQMLQGRRDLLAFIPALEATLIYDPSANKVHVLSDRPRVAKALADRFSQIGFEKPLSKEPMDAVAYELSMFRTLIDLRQMAKAPGVRIEDAWVASLTVSLGHTRHSLTFDLDHSDNIWSLSDGHFGPYNPITRCRAIEEVKLSFSVRFDGDEAPRAIDITIGQSGASNLLTLRDPKLRRCAEALLQSLGVMKRIEPAPVGADLALFQAELQLLDLMSNEVDGHCLAELNLSAEQLLERGLLSQKDFGAHITVQVDEEDGQRVYRRLEVQFDSRRTWAVDEVSGDIYELGEGDLRRYGINKAYLRERLSSLLAGQLVDVPLTADEAEPFYLGDYALGDERVPIHLVTGLWHARHAEKMELEIRKQNLGIGVVLTTTQAVARRFLGSSLVVALDALVDPAHTGVRLELSRLSGELRKWRGPAATANTPRLIKDSTSSAVLIGPWEQPWPLTSVETVAAVEVLVDAWNGGKRKCTKDEVLGEFAGARTLQERFRHDPRWTVYIRGADGNERPRLWELNIGQPDYPAKKPRKKGADDCADDLPEVVSDLA</sequence>
<dbReference type="Proteomes" id="UP001232156">
    <property type="component" value="Unassembled WGS sequence"/>
</dbReference>
<evidence type="ECO:0000256" key="1">
    <source>
        <dbReference type="SAM" id="MobiDB-lite"/>
    </source>
</evidence>
<reference evidence="2 3" key="1">
    <citation type="submission" date="2023-08" db="EMBL/GenBank/DDBJ databases">
        <title>Alcaligenaceae gen. nov., a novel taxon isolated from the sludge of Yixing Pesticide Factory.</title>
        <authorList>
            <person name="Ruan L."/>
        </authorList>
    </citation>
    <scope>NUCLEOTIDE SEQUENCE [LARGE SCALE GENOMIC DNA]</scope>
    <source>
        <strain evidence="2 3">LG-2</strain>
    </source>
</reference>
<proteinExistence type="predicted"/>
<evidence type="ECO:0000313" key="3">
    <source>
        <dbReference type="Proteomes" id="UP001232156"/>
    </source>
</evidence>
<protein>
    <submittedName>
        <fullName evidence="2">Uncharacterized protein</fullName>
    </submittedName>
</protein>
<comment type="caution">
    <text evidence="2">The sequence shown here is derived from an EMBL/GenBank/DDBJ whole genome shotgun (WGS) entry which is preliminary data.</text>
</comment>